<proteinExistence type="predicted"/>
<name>A0ABV0RNA9_9TELE</name>
<dbReference type="Proteomes" id="UP001434883">
    <property type="component" value="Unassembled WGS sequence"/>
</dbReference>
<dbReference type="EMBL" id="JAHRIN010050786">
    <property type="protein sequence ID" value="MEQ2208867.1"/>
    <property type="molecule type" value="Genomic_DNA"/>
</dbReference>
<keyword evidence="2" id="KW-1185">Reference proteome</keyword>
<sequence>MSGYQGKKNIPRITVSARLCECRQSSWEGESGGWFSGLIGVGLRAWTQDATGVGLVPAWLLSDANLSSELQEFVSLKRFYSRLLKSGHLSHTSAKHPYSRCDRKCPGFCSIFATSAHMSA</sequence>
<reference evidence="1 2" key="1">
    <citation type="submission" date="2021-06" db="EMBL/GenBank/DDBJ databases">
        <authorList>
            <person name="Palmer J.M."/>
        </authorList>
    </citation>
    <scope>NUCLEOTIDE SEQUENCE [LARGE SCALE GENOMIC DNA]</scope>
    <source>
        <strain evidence="1 2">XC_2019</strain>
        <tissue evidence="1">Muscle</tissue>
    </source>
</reference>
<comment type="caution">
    <text evidence="1">The sequence shown here is derived from an EMBL/GenBank/DDBJ whole genome shotgun (WGS) entry which is preliminary data.</text>
</comment>
<evidence type="ECO:0000313" key="2">
    <source>
        <dbReference type="Proteomes" id="UP001434883"/>
    </source>
</evidence>
<accession>A0ABV0RNA9</accession>
<organism evidence="1 2">
    <name type="scientific">Xenoophorus captivus</name>
    <dbReference type="NCBI Taxonomy" id="1517983"/>
    <lineage>
        <taxon>Eukaryota</taxon>
        <taxon>Metazoa</taxon>
        <taxon>Chordata</taxon>
        <taxon>Craniata</taxon>
        <taxon>Vertebrata</taxon>
        <taxon>Euteleostomi</taxon>
        <taxon>Actinopterygii</taxon>
        <taxon>Neopterygii</taxon>
        <taxon>Teleostei</taxon>
        <taxon>Neoteleostei</taxon>
        <taxon>Acanthomorphata</taxon>
        <taxon>Ovalentaria</taxon>
        <taxon>Atherinomorphae</taxon>
        <taxon>Cyprinodontiformes</taxon>
        <taxon>Goodeidae</taxon>
        <taxon>Xenoophorus</taxon>
    </lineage>
</organism>
<evidence type="ECO:0000313" key="1">
    <source>
        <dbReference type="EMBL" id="MEQ2208867.1"/>
    </source>
</evidence>
<gene>
    <name evidence="1" type="ORF">XENOCAPTIV_017893</name>
</gene>
<protein>
    <submittedName>
        <fullName evidence="1">Uncharacterized protein</fullName>
    </submittedName>
</protein>